<dbReference type="SUPFAM" id="SSF55031">
    <property type="entry name" value="Bacterial exopeptidase dimerisation domain"/>
    <property type="match status" value="1"/>
</dbReference>
<dbReference type="Proteomes" id="UP000473699">
    <property type="component" value="Unassembled WGS sequence"/>
</dbReference>
<dbReference type="RefSeq" id="WP_154529003.1">
    <property type="nucleotide sequence ID" value="NZ_VUNH01000007.1"/>
</dbReference>
<comment type="caution">
    <text evidence="4">The sequence shown here is derived from an EMBL/GenBank/DDBJ whole genome shotgun (WGS) entry which is preliminary data.</text>
</comment>
<dbReference type="Gene3D" id="3.40.630.10">
    <property type="entry name" value="Zn peptidases"/>
    <property type="match status" value="1"/>
</dbReference>
<dbReference type="Pfam" id="PF01546">
    <property type="entry name" value="Peptidase_M20"/>
    <property type="match status" value="1"/>
</dbReference>
<proteinExistence type="predicted"/>
<evidence type="ECO:0000313" key="4">
    <source>
        <dbReference type="EMBL" id="MST55919.1"/>
    </source>
</evidence>
<evidence type="ECO:0000256" key="1">
    <source>
        <dbReference type="ARBA" id="ARBA00022723"/>
    </source>
</evidence>
<keyword evidence="1" id="KW-0479">Metal-binding</keyword>
<dbReference type="PANTHER" id="PTHR43808">
    <property type="entry name" value="ACETYLORNITHINE DEACETYLASE"/>
    <property type="match status" value="1"/>
</dbReference>
<dbReference type="InterPro" id="IPR002933">
    <property type="entry name" value="Peptidase_M20"/>
</dbReference>
<name>A0A6L5YCK3_9BACT</name>
<dbReference type="Gene3D" id="3.30.70.360">
    <property type="match status" value="1"/>
</dbReference>
<gene>
    <name evidence="4" type="ORF">FYJ74_07740</name>
</gene>
<sequence>MNDMIKAAAEQFARENVKEAQNLLRTLGKIPAPSHDEGRRAAFVSEWFKSQEFKDVQIDAAQNVICKLGPQDGDLIVFAAHTDIVFPDTAPLPMREEDGRLYAPGIGDDTANLVNLMIAARHLARREDELTQGVLIVANACEEGLGNLDGTKALFAAYGARVKAFYSLDGKLGHCCSGAVGSYRYRVTCRTAGGHSYANFGNANAIECLAHLIEDLYAVKLPESARTTFNVGRIEGGSTVNSIAQYAAMLYEFRSPSQECLDYMKVQFDAILDANRNRGGEFAAELLGVRPGDGALNREALQAFTARTLDVIRSYYDGELTVTPSSTDSNVPLSLGIMANTLGTIVGMGAHTREEWVDLSSMETGLKIALSLMLAAQR</sequence>
<dbReference type="GO" id="GO:0016787">
    <property type="term" value="F:hydrolase activity"/>
    <property type="evidence" value="ECO:0007669"/>
    <property type="project" value="UniProtKB-KW"/>
</dbReference>
<evidence type="ECO:0000259" key="3">
    <source>
        <dbReference type="Pfam" id="PF07687"/>
    </source>
</evidence>
<keyword evidence="2 4" id="KW-0378">Hydrolase</keyword>
<reference evidence="4 5" key="1">
    <citation type="submission" date="2019-08" db="EMBL/GenBank/DDBJ databases">
        <title>In-depth cultivation of the pig gut microbiome towards novel bacterial diversity and tailored functional studies.</title>
        <authorList>
            <person name="Wylensek D."/>
            <person name="Hitch T.C.A."/>
            <person name="Clavel T."/>
        </authorList>
    </citation>
    <scope>NUCLEOTIDE SEQUENCE [LARGE SCALE GENOMIC DNA]</scope>
    <source>
        <strain evidence="4 5">SM-530-WT-4B</strain>
    </source>
</reference>
<evidence type="ECO:0000313" key="5">
    <source>
        <dbReference type="Proteomes" id="UP000473699"/>
    </source>
</evidence>
<feature type="domain" description="Peptidase M20 dimerisation" evidence="3">
    <location>
        <begin position="180"/>
        <end position="274"/>
    </location>
</feature>
<dbReference type="InterPro" id="IPR036264">
    <property type="entry name" value="Bact_exopeptidase_dim_dom"/>
</dbReference>
<dbReference type="InterPro" id="IPR011650">
    <property type="entry name" value="Peptidase_M20_dimer"/>
</dbReference>
<evidence type="ECO:0000256" key="2">
    <source>
        <dbReference type="ARBA" id="ARBA00022801"/>
    </source>
</evidence>
<dbReference type="InterPro" id="IPR050072">
    <property type="entry name" value="Peptidase_M20A"/>
</dbReference>
<organism evidence="4 5">
    <name type="scientific">Pyramidobacter porci</name>
    <dbReference type="NCBI Taxonomy" id="2605789"/>
    <lineage>
        <taxon>Bacteria</taxon>
        <taxon>Thermotogati</taxon>
        <taxon>Synergistota</taxon>
        <taxon>Synergistia</taxon>
        <taxon>Synergistales</taxon>
        <taxon>Dethiosulfovibrionaceae</taxon>
        <taxon>Pyramidobacter</taxon>
    </lineage>
</organism>
<protein>
    <submittedName>
        <fullName evidence="4">M20/M25/M40 family metallo-hydrolase</fullName>
    </submittedName>
</protein>
<dbReference type="EMBL" id="VUNH01000007">
    <property type="protein sequence ID" value="MST55919.1"/>
    <property type="molecule type" value="Genomic_DNA"/>
</dbReference>
<dbReference type="PANTHER" id="PTHR43808:SF17">
    <property type="entry name" value="PEPTIDASE M20"/>
    <property type="match status" value="1"/>
</dbReference>
<keyword evidence="5" id="KW-1185">Reference proteome</keyword>
<dbReference type="Pfam" id="PF07687">
    <property type="entry name" value="M20_dimer"/>
    <property type="match status" value="1"/>
</dbReference>
<dbReference type="SUPFAM" id="SSF53187">
    <property type="entry name" value="Zn-dependent exopeptidases"/>
    <property type="match status" value="1"/>
</dbReference>
<dbReference type="GO" id="GO:0046872">
    <property type="term" value="F:metal ion binding"/>
    <property type="evidence" value="ECO:0007669"/>
    <property type="project" value="UniProtKB-KW"/>
</dbReference>
<dbReference type="AlphaFoldDB" id="A0A6L5YCK3"/>
<accession>A0A6L5YCK3</accession>